<dbReference type="CDD" id="cd09272">
    <property type="entry name" value="RNase_HI_RT_Ty1"/>
    <property type="match status" value="1"/>
</dbReference>
<evidence type="ECO:0008006" key="8">
    <source>
        <dbReference type="Google" id="ProtNLM"/>
    </source>
</evidence>
<gene>
    <name evidence="6" type="ORF">PC110_g11734</name>
    <name evidence="1" type="ORF">PC113_g6535</name>
    <name evidence="2" type="ORF">PC115_g8314</name>
    <name evidence="3" type="ORF">PC117_g5545</name>
    <name evidence="4" type="ORF">PC118_g8533</name>
    <name evidence="5" type="ORF">PC129_g2934</name>
</gene>
<protein>
    <recommendedName>
        <fullName evidence="8">Polyprotein</fullName>
    </recommendedName>
</protein>
<dbReference type="PANTHER" id="PTHR11439">
    <property type="entry name" value="GAG-POL-RELATED RETROTRANSPOSON"/>
    <property type="match status" value="1"/>
</dbReference>
<dbReference type="EMBL" id="RCMK01000098">
    <property type="protein sequence ID" value="KAG2949036.1"/>
    <property type="molecule type" value="Genomic_DNA"/>
</dbReference>
<evidence type="ECO:0000313" key="5">
    <source>
        <dbReference type="EMBL" id="KAG3226504.1"/>
    </source>
</evidence>
<accession>A0A329S608</accession>
<evidence type="ECO:0000313" key="4">
    <source>
        <dbReference type="EMBL" id="KAG2985040.1"/>
    </source>
</evidence>
<dbReference type="Proteomes" id="UP000774804">
    <property type="component" value="Unassembled WGS sequence"/>
</dbReference>
<dbReference type="EMBL" id="MJFZ01000300">
    <property type="protein sequence ID" value="RAW31930.1"/>
    <property type="molecule type" value="Genomic_DNA"/>
</dbReference>
<dbReference type="OrthoDB" id="105102at2759"/>
<keyword evidence="7" id="KW-1185">Reference proteome</keyword>
<dbReference type="EMBL" id="RCMV01000056">
    <property type="protein sequence ID" value="KAG3226504.1"/>
    <property type="molecule type" value="Genomic_DNA"/>
</dbReference>
<dbReference type="STRING" id="29920.A0A329S608"/>
<dbReference type="Proteomes" id="UP000735874">
    <property type="component" value="Unassembled WGS sequence"/>
</dbReference>
<dbReference type="Proteomes" id="UP000736787">
    <property type="component" value="Unassembled WGS sequence"/>
</dbReference>
<organism evidence="6 7">
    <name type="scientific">Phytophthora cactorum</name>
    <dbReference type="NCBI Taxonomy" id="29920"/>
    <lineage>
        <taxon>Eukaryota</taxon>
        <taxon>Sar</taxon>
        <taxon>Stramenopiles</taxon>
        <taxon>Oomycota</taxon>
        <taxon>Peronosporomycetes</taxon>
        <taxon>Peronosporales</taxon>
        <taxon>Peronosporaceae</taxon>
        <taxon>Phytophthora</taxon>
    </lineage>
</organism>
<comment type="caution">
    <text evidence="6">The sequence shown here is derived from an EMBL/GenBank/DDBJ whole genome shotgun (WGS) entry which is preliminary data.</text>
</comment>
<dbReference type="EMBL" id="RCML01000220">
    <property type="protein sequence ID" value="KAG2985040.1"/>
    <property type="molecule type" value="Genomic_DNA"/>
</dbReference>
<dbReference type="Proteomes" id="UP000697107">
    <property type="component" value="Unassembled WGS sequence"/>
</dbReference>
<sequence>MSDWKLAKRSARYLKDTKSLKLVMQVSVKSGDEVAIESWSDADFADDKDNMKSATRVVEAIDGAVVQWVCKKQTDVALSTMEVGFTSTSHVGRELLGLQELMRELGFRVVQPVPMKTDNQAAIKHLEPKQSIASAKYVNFRVKFICDYARKPIIKPEYMESRLMMAVW</sequence>
<dbReference type="AlphaFoldDB" id="A0A329S608"/>
<reference evidence="6 7" key="1">
    <citation type="submission" date="2018-01" db="EMBL/GenBank/DDBJ databases">
        <title>Draft genome of the strawberry crown rot pathogen Phytophthora cactorum.</title>
        <authorList>
            <person name="Armitage A.D."/>
            <person name="Lysoe E."/>
            <person name="Nellist C.F."/>
            <person name="Harrison R.J."/>
            <person name="Brurberg M.B."/>
        </authorList>
    </citation>
    <scope>NUCLEOTIDE SEQUENCE [LARGE SCALE GENOMIC DNA]</scope>
    <source>
        <strain evidence="6 7">10300</strain>
    </source>
</reference>
<evidence type="ECO:0000313" key="6">
    <source>
        <dbReference type="EMBL" id="RAW31930.1"/>
    </source>
</evidence>
<proteinExistence type="predicted"/>
<dbReference type="Proteomes" id="UP000760860">
    <property type="component" value="Unassembled WGS sequence"/>
</dbReference>
<dbReference type="EMBL" id="RCMI01000213">
    <property type="protein sequence ID" value="KAG2925302.1"/>
    <property type="molecule type" value="Genomic_DNA"/>
</dbReference>
<evidence type="ECO:0000313" key="7">
    <source>
        <dbReference type="Proteomes" id="UP000251314"/>
    </source>
</evidence>
<dbReference type="PANTHER" id="PTHR11439:SF440">
    <property type="entry name" value="INTEGRASE CATALYTIC DOMAIN-CONTAINING PROTEIN"/>
    <property type="match status" value="1"/>
</dbReference>
<dbReference type="EMBL" id="RCMG01000135">
    <property type="protein sequence ID" value="KAG2862169.1"/>
    <property type="molecule type" value="Genomic_DNA"/>
</dbReference>
<dbReference type="Proteomes" id="UP000251314">
    <property type="component" value="Unassembled WGS sequence"/>
</dbReference>
<evidence type="ECO:0000313" key="1">
    <source>
        <dbReference type="EMBL" id="KAG2862169.1"/>
    </source>
</evidence>
<name>A0A329S608_9STRA</name>
<dbReference type="VEuPathDB" id="FungiDB:PC110_g11734"/>
<evidence type="ECO:0000313" key="2">
    <source>
        <dbReference type="EMBL" id="KAG2925302.1"/>
    </source>
</evidence>
<reference evidence="1" key="2">
    <citation type="submission" date="2018-10" db="EMBL/GenBank/DDBJ databases">
        <title>Effector identification in a new, highly contiguous assembly of the strawberry crown rot pathogen Phytophthora cactorum.</title>
        <authorList>
            <person name="Armitage A.D."/>
            <person name="Nellist C.F."/>
            <person name="Bates H."/>
            <person name="Vickerstaff R.J."/>
            <person name="Harrison R.J."/>
        </authorList>
    </citation>
    <scope>NUCLEOTIDE SEQUENCE</scope>
    <source>
        <strain evidence="1">15-7</strain>
        <strain evidence="2">4032</strain>
        <strain evidence="3">4040</strain>
        <strain evidence="4">P415</strain>
        <strain evidence="5">P421</strain>
    </source>
</reference>
<evidence type="ECO:0000313" key="3">
    <source>
        <dbReference type="EMBL" id="KAG2949036.1"/>
    </source>
</evidence>